<dbReference type="NCBIfam" id="TIGR02210">
    <property type="entry name" value="rodA_shape"/>
    <property type="match status" value="1"/>
</dbReference>
<name>A0ABZ2Y5K3_9FIRM</name>
<dbReference type="PANTHER" id="PTHR30474:SF1">
    <property type="entry name" value="PEPTIDOGLYCAN GLYCOSYLTRANSFERASE MRDB"/>
    <property type="match status" value="1"/>
</dbReference>
<gene>
    <name evidence="7" type="primary">rodA</name>
    <name evidence="7" type="ORF">QBE51_02855</name>
</gene>
<evidence type="ECO:0000256" key="4">
    <source>
        <dbReference type="ARBA" id="ARBA00022989"/>
    </source>
</evidence>
<dbReference type="EMBL" id="CP121687">
    <property type="protein sequence ID" value="WZL70490.1"/>
    <property type="molecule type" value="Genomic_DNA"/>
</dbReference>
<evidence type="ECO:0000313" key="7">
    <source>
        <dbReference type="EMBL" id="WZL70490.1"/>
    </source>
</evidence>
<keyword evidence="2 6" id="KW-0812">Transmembrane</keyword>
<keyword evidence="3" id="KW-0133">Cell shape</keyword>
<feature type="transmembrane region" description="Helical" evidence="6">
    <location>
        <begin position="12"/>
        <end position="36"/>
    </location>
</feature>
<feature type="transmembrane region" description="Helical" evidence="6">
    <location>
        <begin position="133"/>
        <end position="153"/>
    </location>
</feature>
<evidence type="ECO:0000256" key="5">
    <source>
        <dbReference type="ARBA" id="ARBA00023136"/>
    </source>
</evidence>
<dbReference type="PANTHER" id="PTHR30474">
    <property type="entry name" value="CELL CYCLE PROTEIN"/>
    <property type="match status" value="1"/>
</dbReference>
<feature type="transmembrane region" description="Helical" evidence="6">
    <location>
        <begin position="159"/>
        <end position="175"/>
    </location>
</feature>
<evidence type="ECO:0000256" key="6">
    <source>
        <dbReference type="SAM" id="Phobius"/>
    </source>
</evidence>
<accession>A0ABZ2Y5K3</accession>
<feature type="transmembrane region" description="Helical" evidence="6">
    <location>
        <begin position="48"/>
        <end position="68"/>
    </location>
</feature>
<dbReference type="Proteomes" id="UP001486565">
    <property type="component" value="Chromosome"/>
</dbReference>
<feature type="transmembrane region" description="Helical" evidence="6">
    <location>
        <begin position="341"/>
        <end position="364"/>
    </location>
</feature>
<evidence type="ECO:0000256" key="1">
    <source>
        <dbReference type="ARBA" id="ARBA00004141"/>
    </source>
</evidence>
<dbReference type="InterPro" id="IPR011923">
    <property type="entry name" value="RodA/MrdB"/>
</dbReference>
<feature type="transmembrane region" description="Helical" evidence="6">
    <location>
        <begin position="279"/>
        <end position="300"/>
    </location>
</feature>
<feature type="transmembrane region" description="Helical" evidence="6">
    <location>
        <begin position="182"/>
        <end position="201"/>
    </location>
</feature>
<organism evidence="7 8">
    <name type="scientific">Defluviitalea saccharophila</name>
    <dbReference type="NCBI Taxonomy" id="879970"/>
    <lineage>
        <taxon>Bacteria</taxon>
        <taxon>Bacillati</taxon>
        <taxon>Bacillota</taxon>
        <taxon>Clostridia</taxon>
        <taxon>Lachnospirales</taxon>
        <taxon>Defluviitaleaceae</taxon>
        <taxon>Defluviitalea</taxon>
    </lineage>
</organism>
<sequence length="375" mass="41417">MISNEQLKSFDVIIVLLVTALVGIGIVAISSAQHVNSGADPIYVRRQIMFFIVGLILMLISAFIDYHILGELYILAYIAGLALLSAVLFLGADAKGAVRWLEIGPIRIQPSEFAKIIIILFMSKLIDSKKDKINKLSTLILLVVLLVIPVGMILKQPDLSTSLVFIAVFLVLLYIGGISYRYIVITFLIAVPLFVISLIYIQNPNQKLLKDYQRDRIMAMIHRDKEEYSDDYFQTEQSIHAIGSGQLYGKGLYKGTLNQLSYLPEPHTDFIFSVIGEEFGFVGCMSVIGLILMIILRGIWIAKDAKDPLGKLLIVGVVTMIGFQTFVNIGVVTGLLPNTGIPLPFVSAGGSSLWSNMIGIGLILNVGMRRKKSFF</sequence>
<evidence type="ECO:0000256" key="2">
    <source>
        <dbReference type="ARBA" id="ARBA00022692"/>
    </source>
</evidence>
<keyword evidence="4 6" id="KW-1133">Transmembrane helix</keyword>
<protein>
    <submittedName>
        <fullName evidence="7">Rod shape-determining protein RodA</fullName>
    </submittedName>
</protein>
<keyword evidence="8" id="KW-1185">Reference proteome</keyword>
<feature type="transmembrane region" description="Helical" evidence="6">
    <location>
        <begin position="74"/>
        <end position="92"/>
    </location>
</feature>
<keyword evidence="5 6" id="KW-0472">Membrane</keyword>
<dbReference type="RefSeq" id="WP_341877454.1">
    <property type="nucleotide sequence ID" value="NZ_CP121687.1"/>
</dbReference>
<dbReference type="InterPro" id="IPR001182">
    <property type="entry name" value="FtsW/RodA"/>
</dbReference>
<proteinExistence type="predicted"/>
<evidence type="ECO:0000313" key="8">
    <source>
        <dbReference type="Proteomes" id="UP001486565"/>
    </source>
</evidence>
<evidence type="ECO:0000256" key="3">
    <source>
        <dbReference type="ARBA" id="ARBA00022960"/>
    </source>
</evidence>
<dbReference type="Pfam" id="PF01098">
    <property type="entry name" value="FTSW_RODA_SPOVE"/>
    <property type="match status" value="1"/>
</dbReference>
<feature type="transmembrane region" description="Helical" evidence="6">
    <location>
        <begin position="312"/>
        <end position="335"/>
    </location>
</feature>
<reference evidence="7 8" key="1">
    <citation type="submission" date="2023-03" db="EMBL/GenBank/DDBJ databases">
        <title>Novel Species.</title>
        <authorList>
            <person name="Ma S."/>
        </authorList>
    </citation>
    <scope>NUCLEOTIDE SEQUENCE [LARGE SCALE GENOMIC DNA]</scope>
    <source>
        <strain evidence="7 8">LIND6LT2</strain>
    </source>
</reference>
<comment type="subcellular location">
    <subcellularLocation>
        <location evidence="1">Membrane</location>
        <topology evidence="1">Multi-pass membrane protein</topology>
    </subcellularLocation>
</comment>